<dbReference type="InterPro" id="IPR036291">
    <property type="entry name" value="NAD(P)-bd_dom_sf"/>
</dbReference>
<sequence length="434" mass="47171">MARRYAVAGTGSRARDYVRAIFQEHPADAELVALLDPNPGRLAFHQQYVAELGGGPLPQYGADDLELMVKEQSVDRVIVTSPDYTHAAVVSRLLRAGADVIVEKPLTIDAEGTRTIAAAMAESGKSVVVTFNYRYSPRNSALRQLIADGAIGTVTSVEFQWVLDTRHGADYFRRWHREKRNSGGLLVHKASHHFDLVNWWIASEPTRVFASGGLFFYGADNAAARGLGPRPERGTVDNSAADPWLLDLRDDDANRRLYLDSEQYDGYRRDQDVFGPGITIEDNLAVVAEYASGARLTYSLNAHSPWEGYRVAVNGTEGRAELDVVERAAVLDTHIDPSYPSATTIPGTVRSNGERLTLQTHWSPAAEIQIPQAPGGHGGGDTLLYADLFQAPTNDPLSRAATLRDGINAIAVGIAANHSLTTGHPTNIPDLNLA</sequence>
<dbReference type="AlphaFoldDB" id="A0A7Y4KZ42"/>
<comment type="similarity">
    <text evidence="1">Belongs to the Gfo/Idh/MocA family.</text>
</comment>
<dbReference type="Proteomes" id="UP000534306">
    <property type="component" value="Unassembled WGS sequence"/>
</dbReference>
<reference evidence="5 6" key="1">
    <citation type="submission" date="2020-05" db="EMBL/GenBank/DDBJ databases">
        <title>Genome sequence of Kribbella sandramycini ATCC 39419.</title>
        <authorList>
            <person name="Maclea K.S."/>
            <person name="Fair J.L."/>
        </authorList>
    </citation>
    <scope>NUCLEOTIDE SEQUENCE [LARGE SCALE GENOMIC DNA]</scope>
    <source>
        <strain evidence="5 6">ATCC 39419</strain>
    </source>
</reference>
<evidence type="ECO:0000256" key="1">
    <source>
        <dbReference type="ARBA" id="ARBA00010928"/>
    </source>
</evidence>
<protein>
    <submittedName>
        <fullName evidence="5">Gfo/Idh/MocA family oxidoreductase</fullName>
    </submittedName>
    <submittedName>
        <fullName evidence="4">Putative dehydrogenase</fullName>
    </submittedName>
</protein>
<evidence type="ECO:0000313" key="5">
    <source>
        <dbReference type="EMBL" id="NOL41338.1"/>
    </source>
</evidence>
<dbReference type="SUPFAM" id="SSF55347">
    <property type="entry name" value="Glyceraldehyde-3-phosphate dehydrogenase-like, C-terminal domain"/>
    <property type="match status" value="1"/>
</dbReference>
<evidence type="ECO:0000259" key="3">
    <source>
        <dbReference type="Pfam" id="PF02894"/>
    </source>
</evidence>
<name>A0A7Y4KZ42_9ACTN</name>
<feature type="domain" description="Gfo/Idh/MocA-like oxidoreductase N-terminal" evidence="2">
    <location>
        <begin position="4"/>
        <end position="130"/>
    </location>
</feature>
<dbReference type="Pfam" id="PF02894">
    <property type="entry name" value="GFO_IDH_MocA_C"/>
    <property type="match status" value="1"/>
</dbReference>
<organism evidence="5 6">
    <name type="scientific">Kribbella sandramycini</name>
    <dbReference type="NCBI Taxonomy" id="60450"/>
    <lineage>
        <taxon>Bacteria</taxon>
        <taxon>Bacillati</taxon>
        <taxon>Actinomycetota</taxon>
        <taxon>Actinomycetes</taxon>
        <taxon>Propionibacteriales</taxon>
        <taxon>Kribbellaceae</taxon>
        <taxon>Kribbella</taxon>
    </lineage>
</organism>
<dbReference type="EMBL" id="JABJRC010000003">
    <property type="protein sequence ID" value="NOL41338.1"/>
    <property type="molecule type" value="Genomic_DNA"/>
</dbReference>
<dbReference type="EMBL" id="JACHKF010000001">
    <property type="protein sequence ID" value="MBB6565066.1"/>
    <property type="molecule type" value="Genomic_DNA"/>
</dbReference>
<evidence type="ECO:0000313" key="7">
    <source>
        <dbReference type="Proteomes" id="UP000553957"/>
    </source>
</evidence>
<evidence type="ECO:0000259" key="2">
    <source>
        <dbReference type="Pfam" id="PF01408"/>
    </source>
</evidence>
<dbReference type="InterPro" id="IPR000683">
    <property type="entry name" value="Gfo/Idh/MocA-like_OxRdtase_N"/>
</dbReference>
<dbReference type="Gene3D" id="3.40.50.720">
    <property type="entry name" value="NAD(P)-binding Rossmann-like Domain"/>
    <property type="match status" value="1"/>
</dbReference>
<keyword evidence="6" id="KW-1185">Reference proteome</keyword>
<dbReference type="InterPro" id="IPR051450">
    <property type="entry name" value="Gfo/Idh/MocA_Oxidoreductases"/>
</dbReference>
<dbReference type="Gene3D" id="3.30.360.10">
    <property type="entry name" value="Dihydrodipicolinate Reductase, domain 2"/>
    <property type="match status" value="1"/>
</dbReference>
<dbReference type="Proteomes" id="UP000553957">
    <property type="component" value="Unassembled WGS sequence"/>
</dbReference>
<evidence type="ECO:0000313" key="4">
    <source>
        <dbReference type="EMBL" id="MBB6565066.1"/>
    </source>
</evidence>
<dbReference type="PANTHER" id="PTHR43377">
    <property type="entry name" value="BILIVERDIN REDUCTASE A"/>
    <property type="match status" value="1"/>
</dbReference>
<reference evidence="4 7" key="2">
    <citation type="submission" date="2020-08" db="EMBL/GenBank/DDBJ databases">
        <title>Sequencing the genomes of 1000 actinobacteria strains.</title>
        <authorList>
            <person name="Klenk H.-P."/>
        </authorList>
    </citation>
    <scope>NUCLEOTIDE SEQUENCE [LARGE SCALE GENOMIC DNA]</scope>
    <source>
        <strain evidence="4 7">DSM 15626</strain>
    </source>
</reference>
<comment type="caution">
    <text evidence="5">The sequence shown here is derived from an EMBL/GenBank/DDBJ whole genome shotgun (WGS) entry which is preliminary data.</text>
</comment>
<dbReference type="Pfam" id="PF01408">
    <property type="entry name" value="GFO_IDH_MocA"/>
    <property type="match status" value="1"/>
</dbReference>
<evidence type="ECO:0000313" key="6">
    <source>
        <dbReference type="Proteomes" id="UP000534306"/>
    </source>
</evidence>
<proteinExistence type="inferred from homology"/>
<dbReference type="GO" id="GO:0000166">
    <property type="term" value="F:nucleotide binding"/>
    <property type="evidence" value="ECO:0007669"/>
    <property type="project" value="InterPro"/>
</dbReference>
<accession>A0A7Y4KZ42</accession>
<dbReference type="InterPro" id="IPR004104">
    <property type="entry name" value="Gfo/Idh/MocA-like_OxRdtase_C"/>
</dbReference>
<feature type="domain" description="Gfo/Idh/MocA-like oxidoreductase C-terminal" evidence="3">
    <location>
        <begin position="143"/>
        <end position="426"/>
    </location>
</feature>
<dbReference type="RefSeq" id="WP_171673856.1">
    <property type="nucleotide sequence ID" value="NZ_BAAAGT010000001.1"/>
</dbReference>
<dbReference type="SUPFAM" id="SSF51735">
    <property type="entry name" value="NAD(P)-binding Rossmann-fold domains"/>
    <property type="match status" value="1"/>
</dbReference>
<dbReference type="PANTHER" id="PTHR43377:SF2">
    <property type="entry name" value="BINDING ROSSMANN FOLD OXIDOREDUCTASE, PUTATIVE (AFU_ORTHOLOGUE AFUA_4G00560)-RELATED"/>
    <property type="match status" value="1"/>
</dbReference>
<gene>
    <name evidence="4" type="ORF">HNR71_000703</name>
    <name evidence="5" type="ORF">HPO96_13885</name>
</gene>